<evidence type="ECO:0000256" key="2">
    <source>
        <dbReference type="PROSITE-ProRule" id="PRU00497"/>
    </source>
</evidence>
<dbReference type="VEuPathDB" id="VectorBase:HLOH_061762"/>
<dbReference type="InterPro" id="IPR031311">
    <property type="entry name" value="CHIT_BIND_RR_consensus"/>
</dbReference>
<name>A0A9J6F942_HAELO</name>
<dbReference type="Proteomes" id="UP000821853">
    <property type="component" value="Chromosome 1"/>
</dbReference>
<protein>
    <recommendedName>
        <fullName evidence="5">Cuticle protein</fullName>
    </recommendedName>
</protein>
<dbReference type="InterPro" id="IPR050468">
    <property type="entry name" value="Cuticle_Struct_Prot"/>
</dbReference>
<keyword evidence="1 2" id="KW-0193">Cuticle</keyword>
<evidence type="ECO:0000256" key="1">
    <source>
        <dbReference type="ARBA" id="ARBA00022460"/>
    </source>
</evidence>
<accession>A0A9J6F942</accession>
<keyword evidence="4" id="KW-1185">Reference proteome</keyword>
<dbReference type="PROSITE" id="PS51155">
    <property type="entry name" value="CHIT_BIND_RR_2"/>
    <property type="match status" value="1"/>
</dbReference>
<evidence type="ECO:0000313" key="3">
    <source>
        <dbReference type="EMBL" id="KAH9359466.1"/>
    </source>
</evidence>
<dbReference type="OrthoDB" id="6433771at2759"/>
<dbReference type="GO" id="GO:0008010">
    <property type="term" value="F:structural constituent of chitin-based larval cuticle"/>
    <property type="evidence" value="ECO:0007669"/>
    <property type="project" value="TreeGrafter"/>
</dbReference>
<gene>
    <name evidence="3" type="ORF">HPB48_014509</name>
</gene>
<dbReference type="PANTHER" id="PTHR10380:SF173">
    <property type="entry name" value="CUTICULAR PROTEIN 47EF, ISOFORM C-RELATED"/>
    <property type="match status" value="1"/>
</dbReference>
<reference evidence="3 4" key="1">
    <citation type="journal article" date="2020" name="Cell">
        <title>Large-Scale Comparative Analyses of Tick Genomes Elucidate Their Genetic Diversity and Vector Capacities.</title>
        <authorList>
            <consortium name="Tick Genome and Microbiome Consortium (TIGMIC)"/>
            <person name="Jia N."/>
            <person name="Wang J."/>
            <person name="Shi W."/>
            <person name="Du L."/>
            <person name="Sun Y."/>
            <person name="Zhan W."/>
            <person name="Jiang J.F."/>
            <person name="Wang Q."/>
            <person name="Zhang B."/>
            <person name="Ji P."/>
            <person name="Bell-Sakyi L."/>
            <person name="Cui X.M."/>
            <person name="Yuan T.T."/>
            <person name="Jiang B.G."/>
            <person name="Yang W.F."/>
            <person name="Lam T.T."/>
            <person name="Chang Q.C."/>
            <person name="Ding S.J."/>
            <person name="Wang X.J."/>
            <person name="Zhu J.G."/>
            <person name="Ruan X.D."/>
            <person name="Zhao L."/>
            <person name="Wei J.T."/>
            <person name="Ye R.Z."/>
            <person name="Que T.C."/>
            <person name="Du C.H."/>
            <person name="Zhou Y.H."/>
            <person name="Cheng J.X."/>
            <person name="Dai P.F."/>
            <person name="Guo W.B."/>
            <person name="Han X.H."/>
            <person name="Huang E.J."/>
            <person name="Li L.F."/>
            <person name="Wei W."/>
            <person name="Gao Y.C."/>
            <person name="Liu J.Z."/>
            <person name="Shao H.Z."/>
            <person name="Wang X."/>
            <person name="Wang C.C."/>
            <person name="Yang T.C."/>
            <person name="Huo Q.B."/>
            <person name="Li W."/>
            <person name="Chen H.Y."/>
            <person name="Chen S.E."/>
            <person name="Zhou L.G."/>
            <person name="Ni X.B."/>
            <person name="Tian J.H."/>
            <person name="Sheng Y."/>
            <person name="Liu T."/>
            <person name="Pan Y.S."/>
            <person name="Xia L.Y."/>
            <person name="Li J."/>
            <person name="Zhao F."/>
            <person name="Cao W.C."/>
        </authorList>
    </citation>
    <scope>NUCLEOTIDE SEQUENCE [LARGE SCALE GENOMIC DNA]</scope>
    <source>
        <strain evidence="3">HaeL-2018</strain>
    </source>
</reference>
<dbReference type="PROSITE" id="PS00233">
    <property type="entry name" value="CHIT_BIND_RR_1"/>
    <property type="match status" value="1"/>
</dbReference>
<evidence type="ECO:0000313" key="4">
    <source>
        <dbReference type="Proteomes" id="UP000821853"/>
    </source>
</evidence>
<dbReference type="Pfam" id="PF00379">
    <property type="entry name" value="Chitin_bind_4"/>
    <property type="match status" value="1"/>
</dbReference>
<evidence type="ECO:0008006" key="5">
    <source>
        <dbReference type="Google" id="ProtNLM"/>
    </source>
</evidence>
<sequence>MSVHTQNDRPGRPRDRLVFLASFVLACLLRGSSGRYLQSLEPHSGYQRYGLSRPYFSPSWPAPNVAEPYKFGYNLLDYQGNQQYRYENSDHRNTKTGTYGYRDVNGIFRHVNYIADRHGFRVVVNTNEPGTAPANPADAVFNSAPIRVAPVKAPRYFAPAENIWYQGLGNAFGRRIGSANPVPLAKGLRRPRRMNRRGRRLVRKRLVKNRH</sequence>
<dbReference type="PANTHER" id="PTHR10380">
    <property type="entry name" value="CUTICLE PROTEIN"/>
    <property type="match status" value="1"/>
</dbReference>
<organism evidence="3 4">
    <name type="scientific">Haemaphysalis longicornis</name>
    <name type="common">Bush tick</name>
    <dbReference type="NCBI Taxonomy" id="44386"/>
    <lineage>
        <taxon>Eukaryota</taxon>
        <taxon>Metazoa</taxon>
        <taxon>Ecdysozoa</taxon>
        <taxon>Arthropoda</taxon>
        <taxon>Chelicerata</taxon>
        <taxon>Arachnida</taxon>
        <taxon>Acari</taxon>
        <taxon>Parasitiformes</taxon>
        <taxon>Ixodida</taxon>
        <taxon>Ixodoidea</taxon>
        <taxon>Ixodidae</taxon>
        <taxon>Haemaphysalinae</taxon>
        <taxon>Haemaphysalis</taxon>
    </lineage>
</organism>
<dbReference type="GO" id="GO:0062129">
    <property type="term" value="C:chitin-based extracellular matrix"/>
    <property type="evidence" value="ECO:0007669"/>
    <property type="project" value="TreeGrafter"/>
</dbReference>
<dbReference type="EMBL" id="JABSTR010000001">
    <property type="protein sequence ID" value="KAH9359466.1"/>
    <property type="molecule type" value="Genomic_DNA"/>
</dbReference>
<proteinExistence type="predicted"/>
<dbReference type="InterPro" id="IPR000618">
    <property type="entry name" value="Insect_cuticle"/>
</dbReference>
<comment type="caution">
    <text evidence="3">The sequence shown here is derived from an EMBL/GenBank/DDBJ whole genome shotgun (WGS) entry which is preliminary data.</text>
</comment>
<dbReference type="AlphaFoldDB" id="A0A9J6F942"/>